<dbReference type="OrthoDB" id="10478147at2759"/>
<organism evidence="2 3">
    <name type="scientific">Trema orientale</name>
    <name type="common">Charcoal tree</name>
    <name type="synonym">Celtis orientalis</name>
    <dbReference type="NCBI Taxonomy" id="63057"/>
    <lineage>
        <taxon>Eukaryota</taxon>
        <taxon>Viridiplantae</taxon>
        <taxon>Streptophyta</taxon>
        <taxon>Embryophyta</taxon>
        <taxon>Tracheophyta</taxon>
        <taxon>Spermatophyta</taxon>
        <taxon>Magnoliopsida</taxon>
        <taxon>eudicotyledons</taxon>
        <taxon>Gunneridae</taxon>
        <taxon>Pentapetalae</taxon>
        <taxon>rosids</taxon>
        <taxon>fabids</taxon>
        <taxon>Rosales</taxon>
        <taxon>Cannabaceae</taxon>
        <taxon>Trema</taxon>
    </lineage>
</organism>
<accession>A0A2P5C1D7</accession>
<keyword evidence="3" id="KW-1185">Reference proteome</keyword>
<proteinExistence type="predicted"/>
<dbReference type="EMBL" id="JXTC01000427">
    <property type="protein sequence ID" value="PON54829.1"/>
    <property type="molecule type" value="Genomic_DNA"/>
</dbReference>
<dbReference type="InParanoid" id="A0A2P5C1D7"/>
<dbReference type="AlphaFoldDB" id="A0A2P5C1D7"/>
<protein>
    <submittedName>
        <fullName evidence="2">Uncharacterized protein</fullName>
    </submittedName>
</protein>
<comment type="caution">
    <text evidence="2">The sequence shown here is derived from an EMBL/GenBank/DDBJ whole genome shotgun (WGS) entry which is preliminary data.</text>
</comment>
<feature type="non-terminal residue" evidence="2">
    <location>
        <position position="1"/>
    </location>
</feature>
<name>A0A2P5C1D7_TREOI</name>
<evidence type="ECO:0000256" key="1">
    <source>
        <dbReference type="SAM" id="MobiDB-lite"/>
    </source>
</evidence>
<gene>
    <name evidence="2" type="ORF">TorRG33x02_301500</name>
</gene>
<sequence>QMREIKERRQRLENYLRPMEVDDEAVVAGSVDNETMAAGVEDDKDHAAGAKNDRA</sequence>
<evidence type="ECO:0000313" key="2">
    <source>
        <dbReference type="EMBL" id="PON54829.1"/>
    </source>
</evidence>
<dbReference type="Proteomes" id="UP000237000">
    <property type="component" value="Unassembled WGS sequence"/>
</dbReference>
<evidence type="ECO:0000313" key="3">
    <source>
        <dbReference type="Proteomes" id="UP000237000"/>
    </source>
</evidence>
<feature type="region of interest" description="Disordered" evidence="1">
    <location>
        <begin position="35"/>
        <end position="55"/>
    </location>
</feature>
<feature type="compositionally biased region" description="Basic and acidic residues" evidence="1">
    <location>
        <begin position="41"/>
        <end position="55"/>
    </location>
</feature>
<reference evidence="3" key="1">
    <citation type="submission" date="2016-06" db="EMBL/GenBank/DDBJ databases">
        <title>Parallel loss of symbiosis genes in relatives of nitrogen-fixing non-legume Parasponia.</title>
        <authorList>
            <person name="Van Velzen R."/>
            <person name="Holmer R."/>
            <person name="Bu F."/>
            <person name="Rutten L."/>
            <person name="Van Zeijl A."/>
            <person name="Liu W."/>
            <person name="Santuari L."/>
            <person name="Cao Q."/>
            <person name="Sharma T."/>
            <person name="Shen D."/>
            <person name="Roswanjaya Y."/>
            <person name="Wardhani T."/>
            <person name="Kalhor M.S."/>
            <person name="Jansen J."/>
            <person name="Van den Hoogen J."/>
            <person name="Gungor B."/>
            <person name="Hartog M."/>
            <person name="Hontelez J."/>
            <person name="Verver J."/>
            <person name="Yang W.-C."/>
            <person name="Schijlen E."/>
            <person name="Repin R."/>
            <person name="Schilthuizen M."/>
            <person name="Schranz E."/>
            <person name="Heidstra R."/>
            <person name="Miyata K."/>
            <person name="Fedorova E."/>
            <person name="Kohlen W."/>
            <person name="Bisseling T."/>
            <person name="Smit S."/>
            <person name="Geurts R."/>
        </authorList>
    </citation>
    <scope>NUCLEOTIDE SEQUENCE [LARGE SCALE GENOMIC DNA]</scope>
    <source>
        <strain evidence="3">cv. RG33-2</strain>
    </source>
</reference>